<gene>
    <name evidence="1" type="ORF">DFR75_11445</name>
</gene>
<reference evidence="1 2" key="1">
    <citation type="submission" date="2019-03" db="EMBL/GenBank/DDBJ databases">
        <title>Genomic Encyclopedia of Type Strains, Phase IV (KMG-IV): sequencing the most valuable type-strain genomes for metagenomic binning, comparative biology and taxonomic classification.</title>
        <authorList>
            <person name="Goeker M."/>
        </authorList>
    </citation>
    <scope>NUCLEOTIDE SEQUENCE [LARGE SCALE GENOMIC DNA]</scope>
    <source>
        <strain evidence="1 2">DSM 44496</strain>
    </source>
</reference>
<dbReference type="EMBL" id="SNXK01000014">
    <property type="protein sequence ID" value="TDP29012.1"/>
    <property type="molecule type" value="Genomic_DNA"/>
</dbReference>
<protein>
    <recommendedName>
        <fullName evidence="3">SnoaL-like protein</fullName>
    </recommendedName>
</protein>
<dbReference type="SUPFAM" id="SSF54427">
    <property type="entry name" value="NTF2-like"/>
    <property type="match status" value="1"/>
</dbReference>
<dbReference type="Gene3D" id="3.10.450.50">
    <property type="match status" value="1"/>
</dbReference>
<evidence type="ECO:0000313" key="2">
    <source>
        <dbReference type="Proteomes" id="UP000295087"/>
    </source>
</evidence>
<name>A0A4R6NXR2_NOCIG</name>
<proteinExistence type="predicted"/>
<comment type="caution">
    <text evidence="1">The sequence shown here is derived from an EMBL/GenBank/DDBJ whole genome shotgun (WGS) entry which is preliminary data.</text>
</comment>
<organism evidence="1 2">
    <name type="scientific">Nocardia ignorata</name>
    <dbReference type="NCBI Taxonomy" id="145285"/>
    <lineage>
        <taxon>Bacteria</taxon>
        <taxon>Bacillati</taxon>
        <taxon>Actinomycetota</taxon>
        <taxon>Actinomycetes</taxon>
        <taxon>Mycobacteriales</taxon>
        <taxon>Nocardiaceae</taxon>
        <taxon>Nocardia</taxon>
    </lineage>
</organism>
<dbReference type="Proteomes" id="UP000295087">
    <property type="component" value="Unassembled WGS sequence"/>
</dbReference>
<dbReference type="InterPro" id="IPR032710">
    <property type="entry name" value="NTF2-like_dom_sf"/>
</dbReference>
<evidence type="ECO:0008006" key="3">
    <source>
        <dbReference type="Google" id="ProtNLM"/>
    </source>
</evidence>
<dbReference type="AlphaFoldDB" id="A0A4R6NXR2"/>
<evidence type="ECO:0000313" key="1">
    <source>
        <dbReference type="EMBL" id="TDP29012.1"/>
    </source>
</evidence>
<keyword evidence="2" id="KW-1185">Reference proteome</keyword>
<accession>A0A4R6NXR2</accession>
<sequence>MNCGPEVRPSFIPRRESRRAARLDRVVAMSDNDIATRYVALWNEADPTTRRKMVEELFAVDGAQYLVDPPAEVRAAAADLAIPAPPLAVHGYDALDSRVTRAYDMFLADGESVFAAAGPAVELPAGTVGVAWTMNRRDDGTAQGGGFDLLALDADGRIVTDHQFIEGSR</sequence>